<organism evidence="1 2">
    <name type="scientific">Popillia japonica</name>
    <name type="common">Japanese beetle</name>
    <dbReference type="NCBI Taxonomy" id="7064"/>
    <lineage>
        <taxon>Eukaryota</taxon>
        <taxon>Metazoa</taxon>
        <taxon>Ecdysozoa</taxon>
        <taxon>Arthropoda</taxon>
        <taxon>Hexapoda</taxon>
        <taxon>Insecta</taxon>
        <taxon>Pterygota</taxon>
        <taxon>Neoptera</taxon>
        <taxon>Endopterygota</taxon>
        <taxon>Coleoptera</taxon>
        <taxon>Polyphaga</taxon>
        <taxon>Scarabaeiformia</taxon>
        <taxon>Scarabaeidae</taxon>
        <taxon>Rutelinae</taxon>
        <taxon>Popillia</taxon>
    </lineage>
</organism>
<comment type="caution">
    <text evidence="1">The sequence shown here is derived from an EMBL/GenBank/DDBJ whole genome shotgun (WGS) entry which is preliminary data.</text>
</comment>
<dbReference type="EMBL" id="JASPKY010000227">
    <property type="protein sequence ID" value="KAK9718506.1"/>
    <property type="molecule type" value="Genomic_DNA"/>
</dbReference>
<gene>
    <name evidence="1" type="ORF">QE152_g23124</name>
</gene>
<reference evidence="1 2" key="1">
    <citation type="journal article" date="2024" name="BMC Genomics">
        <title>De novo assembly and annotation of Popillia japonica's genome with initial clues to its potential as an invasive pest.</title>
        <authorList>
            <person name="Cucini C."/>
            <person name="Boschi S."/>
            <person name="Funari R."/>
            <person name="Cardaioli E."/>
            <person name="Iannotti N."/>
            <person name="Marturano G."/>
            <person name="Paoli F."/>
            <person name="Bruttini M."/>
            <person name="Carapelli A."/>
            <person name="Frati F."/>
            <person name="Nardi F."/>
        </authorList>
    </citation>
    <scope>NUCLEOTIDE SEQUENCE [LARGE SCALE GENOMIC DNA]</scope>
    <source>
        <strain evidence="1">DMR45628</strain>
    </source>
</reference>
<evidence type="ECO:0000313" key="1">
    <source>
        <dbReference type="EMBL" id="KAK9718506.1"/>
    </source>
</evidence>
<dbReference type="Proteomes" id="UP001458880">
    <property type="component" value="Unassembled WGS sequence"/>
</dbReference>
<evidence type="ECO:0000313" key="2">
    <source>
        <dbReference type="Proteomes" id="UP001458880"/>
    </source>
</evidence>
<proteinExistence type="predicted"/>
<keyword evidence="2" id="KW-1185">Reference proteome</keyword>
<sequence length="165" mass="19708">MEFLKKKIKENNVVVSGVEIKYEDPLQIKEQIQSFTRESLGIESKIRDVRKLGPKTCLVELENRNEKRKIMFNKRKLKEIPNRKIFIMDMFNKRKLKEIPNRKIFIMDDLTKRELEMQKKLRSKAIEEKAKGKEVTIGYRKLTIDGVVWRWNGTEEKLERGNAKN</sequence>
<dbReference type="AlphaFoldDB" id="A0AAW1KG91"/>
<accession>A0AAW1KG91</accession>
<name>A0AAW1KG91_POPJA</name>
<protein>
    <submittedName>
        <fullName evidence="1">Uncharacterized protein</fullName>
    </submittedName>
</protein>